<evidence type="ECO:0000259" key="1">
    <source>
        <dbReference type="PROSITE" id="PS50106"/>
    </source>
</evidence>
<dbReference type="Gene3D" id="2.30.42.10">
    <property type="match status" value="1"/>
</dbReference>
<dbReference type="InterPro" id="IPR001478">
    <property type="entry name" value="PDZ"/>
</dbReference>
<dbReference type="Pfam" id="PF00595">
    <property type="entry name" value="PDZ"/>
    <property type="match status" value="1"/>
</dbReference>
<gene>
    <name evidence="2" type="ORF">METZ01_LOCUS281945</name>
</gene>
<accession>A0A382L2I5</accession>
<evidence type="ECO:0000313" key="2">
    <source>
        <dbReference type="EMBL" id="SVC29091.1"/>
    </source>
</evidence>
<sequence>MKTKIIKPFLVALIFIFASCTSNSDSTNIASLAKSWVASSYESKDAALNMVTENMSDDGYNIGSRYIGFGFNFNADAMEKDGMVVTNVIDGGPASSVLKVGDKFISVNEVLVTQESIDDGSLSFRGTPGVPVSAIILRDGEEISITVERGIVEPTYSKAQIIQNISNADAENWGENSLESEIREVVADASKGVVYVKTWDKFLDDVSGLEAEALTLTRFEFDQNGKVLNVGNMTESTLVLRQTGWSITR</sequence>
<dbReference type="PROSITE" id="PS50106">
    <property type="entry name" value="PDZ"/>
    <property type="match status" value="1"/>
</dbReference>
<protein>
    <recommendedName>
        <fullName evidence="1">PDZ domain-containing protein</fullName>
    </recommendedName>
</protein>
<dbReference type="PROSITE" id="PS51257">
    <property type="entry name" value="PROKAR_LIPOPROTEIN"/>
    <property type="match status" value="1"/>
</dbReference>
<dbReference type="EMBL" id="UINC01083413">
    <property type="protein sequence ID" value="SVC29091.1"/>
    <property type="molecule type" value="Genomic_DNA"/>
</dbReference>
<proteinExistence type="predicted"/>
<feature type="domain" description="PDZ" evidence="1">
    <location>
        <begin position="50"/>
        <end position="151"/>
    </location>
</feature>
<dbReference type="InterPro" id="IPR036034">
    <property type="entry name" value="PDZ_sf"/>
</dbReference>
<organism evidence="2">
    <name type="scientific">marine metagenome</name>
    <dbReference type="NCBI Taxonomy" id="408172"/>
    <lineage>
        <taxon>unclassified sequences</taxon>
        <taxon>metagenomes</taxon>
        <taxon>ecological metagenomes</taxon>
    </lineage>
</organism>
<name>A0A382L2I5_9ZZZZ</name>
<dbReference type="SUPFAM" id="SSF50156">
    <property type="entry name" value="PDZ domain-like"/>
    <property type="match status" value="1"/>
</dbReference>
<reference evidence="2" key="1">
    <citation type="submission" date="2018-05" db="EMBL/GenBank/DDBJ databases">
        <authorList>
            <person name="Lanie J.A."/>
            <person name="Ng W.-L."/>
            <person name="Kazmierczak K.M."/>
            <person name="Andrzejewski T.M."/>
            <person name="Davidsen T.M."/>
            <person name="Wayne K.J."/>
            <person name="Tettelin H."/>
            <person name="Glass J.I."/>
            <person name="Rusch D."/>
            <person name="Podicherti R."/>
            <person name="Tsui H.-C.T."/>
            <person name="Winkler M.E."/>
        </authorList>
    </citation>
    <scope>NUCLEOTIDE SEQUENCE</scope>
</reference>
<dbReference type="SMART" id="SM00228">
    <property type="entry name" value="PDZ"/>
    <property type="match status" value="1"/>
</dbReference>
<dbReference type="AlphaFoldDB" id="A0A382L2I5"/>